<evidence type="ECO:0000313" key="9">
    <source>
        <dbReference type="EMBL" id="MBK1880887.1"/>
    </source>
</evidence>
<feature type="active site" description="Charge relay system" evidence="6">
    <location>
        <position position="11"/>
    </location>
</feature>
<dbReference type="Pfam" id="PF01014">
    <property type="entry name" value="Uricase"/>
    <property type="match status" value="2"/>
</dbReference>
<comment type="caution">
    <text evidence="9">The sequence shown here is derived from an EMBL/GenBank/DDBJ whole genome shotgun (WGS) entry which is preliminary data.</text>
</comment>
<evidence type="ECO:0000256" key="5">
    <source>
        <dbReference type="PIRNR" id="PIRNR000241"/>
    </source>
</evidence>
<name>A0A934S707_9BACT</name>
<dbReference type="InterPro" id="IPR002042">
    <property type="entry name" value="Uricase"/>
</dbReference>
<feature type="binding site" evidence="7">
    <location>
        <position position="219"/>
    </location>
    <ligand>
        <name>5-hydroxyisourate</name>
        <dbReference type="ChEBI" id="CHEBI:18072"/>
    </ligand>
</feature>
<evidence type="ECO:0000256" key="4">
    <source>
        <dbReference type="ARBA" id="ARBA00023002"/>
    </source>
</evidence>
<keyword evidence="4 5" id="KW-0560">Oxidoreductase</keyword>
<feature type="binding site" evidence="7">
    <location>
        <position position="245"/>
    </location>
    <ligand>
        <name>O2</name>
        <dbReference type="ChEBI" id="CHEBI:15379"/>
    </ligand>
</feature>
<reference evidence="9" key="1">
    <citation type="submission" date="2021-01" db="EMBL/GenBank/DDBJ databases">
        <title>Modified the classification status of verrucomicrobia.</title>
        <authorList>
            <person name="Feng X."/>
        </authorList>
    </citation>
    <scope>NUCLEOTIDE SEQUENCE</scope>
    <source>
        <strain evidence="9">KCTC 22041</strain>
    </source>
</reference>
<dbReference type="RefSeq" id="WP_200266528.1">
    <property type="nucleotide sequence ID" value="NZ_JAENIJ010000001.1"/>
</dbReference>
<feature type="binding site" evidence="7">
    <location>
        <position position="58"/>
    </location>
    <ligand>
        <name>urate</name>
        <dbReference type="ChEBI" id="CHEBI:17775"/>
    </ligand>
</feature>
<sequence>MPALKQNQYGKSRVRFLRVHRRDHSHHDVSELEADVLLSGDLEGSYLSDDNSSIVPTDTVKNTLHFLAHENPDLCRGEFALVIGHHFLAKYPHLHQVKIELRERAWSRMEIADRLHPHAFTHDANGTPFTKALLVRGGETTLSSGIRDHLILKTTASGFTGYHVCDMTTLPPTTDRILSTKVTAEWTFSDLDANFQEADAAALKAIHRIFATTYSPSVQRTLYEMGEAILHDVESVATVQLALPNVHFLNIDLGKFGRPGQNVVFLPTDEPHGQIEATMVRDGFAG</sequence>
<feature type="binding site" evidence="7">
    <location>
        <position position="57"/>
    </location>
    <ligand>
        <name>urate</name>
        <dbReference type="ChEBI" id="CHEBI:17775"/>
    </ligand>
</feature>
<evidence type="ECO:0000256" key="8">
    <source>
        <dbReference type="RuleBase" id="RU004455"/>
    </source>
</evidence>
<comment type="function">
    <text evidence="5 8">Catalyzes the oxidation of uric acid to 5-hydroxyisourate, which is further processed to form (S)-allantoin.</text>
</comment>
<feature type="binding site" evidence="7">
    <location>
        <position position="218"/>
    </location>
    <ligand>
        <name>urate</name>
        <dbReference type="ChEBI" id="CHEBI:17775"/>
    </ligand>
</feature>
<feature type="binding site" evidence="7">
    <location>
        <position position="245"/>
    </location>
    <ligand>
        <name>5-hydroxyisourate</name>
        <dbReference type="ChEBI" id="CHEBI:18072"/>
    </ligand>
</feature>
<dbReference type="PANTHER" id="PTHR42874:SF1">
    <property type="entry name" value="URICASE"/>
    <property type="match status" value="1"/>
</dbReference>
<feature type="binding site" evidence="7">
    <location>
        <position position="159"/>
    </location>
    <ligand>
        <name>5-hydroxyisourate</name>
        <dbReference type="ChEBI" id="CHEBI:18072"/>
    </ligand>
</feature>
<gene>
    <name evidence="9" type="primary">pucL</name>
    <name evidence="9" type="ORF">JIN85_00590</name>
</gene>
<feature type="binding site" evidence="7">
    <location>
        <position position="159"/>
    </location>
    <ligand>
        <name>urate</name>
        <dbReference type="ChEBI" id="CHEBI:17775"/>
    </ligand>
</feature>
<evidence type="ECO:0000256" key="1">
    <source>
        <dbReference type="ARBA" id="ARBA00004831"/>
    </source>
</evidence>
<dbReference type="GO" id="GO:0006145">
    <property type="term" value="P:purine nucleobase catabolic process"/>
    <property type="evidence" value="ECO:0007669"/>
    <property type="project" value="TreeGrafter"/>
</dbReference>
<dbReference type="AlphaFoldDB" id="A0A934S707"/>
<evidence type="ECO:0000256" key="3">
    <source>
        <dbReference type="ARBA" id="ARBA00022631"/>
    </source>
</evidence>
<feature type="binding site" evidence="7">
    <location>
        <position position="57"/>
    </location>
    <ligand>
        <name>5-hydroxyisourate</name>
        <dbReference type="ChEBI" id="CHEBI:18072"/>
    </ligand>
</feature>
<accession>A0A934S707</accession>
<protein>
    <recommendedName>
        <fullName evidence="5 8">Uricase</fullName>
        <ecNumber evidence="5 8">1.7.3.3</ecNumber>
    </recommendedName>
    <alternativeName>
        <fullName evidence="5">Urate oxidase</fullName>
    </alternativeName>
</protein>
<evidence type="ECO:0000256" key="2">
    <source>
        <dbReference type="ARBA" id="ARBA00009760"/>
    </source>
</evidence>
<feature type="binding site" evidence="7">
    <location>
        <position position="176"/>
    </location>
    <ligand>
        <name>urate</name>
        <dbReference type="ChEBI" id="CHEBI:17775"/>
    </ligand>
</feature>
<dbReference type="Gene3D" id="3.10.270.10">
    <property type="entry name" value="Urate Oxidase"/>
    <property type="match status" value="1"/>
</dbReference>
<keyword evidence="3 5" id="KW-0659">Purine metabolism</keyword>
<evidence type="ECO:0000256" key="6">
    <source>
        <dbReference type="PIRSR" id="PIRSR000241-1"/>
    </source>
</evidence>
<comment type="catalytic activity">
    <reaction evidence="5 8">
        <text>urate + O2 + H2O = 5-hydroxyisourate + H2O2</text>
        <dbReference type="Rhea" id="RHEA:21368"/>
        <dbReference type="ChEBI" id="CHEBI:15377"/>
        <dbReference type="ChEBI" id="CHEBI:15379"/>
        <dbReference type="ChEBI" id="CHEBI:16240"/>
        <dbReference type="ChEBI" id="CHEBI:17775"/>
        <dbReference type="ChEBI" id="CHEBI:18072"/>
        <dbReference type="EC" id="1.7.3.3"/>
    </reaction>
</comment>
<feature type="active site" description="Charge relay system" evidence="6">
    <location>
        <position position="57"/>
    </location>
</feature>
<dbReference type="EC" id="1.7.3.3" evidence="5 8"/>
<dbReference type="GO" id="GO:0004846">
    <property type="term" value="F:urate oxidase activity"/>
    <property type="evidence" value="ECO:0007669"/>
    <property type="project" value="UniProtKB-EC"/>
</dbReference>
<dbReference type="Proteomes" id="UP000603141">
    <property type="component" value="Unassembled WGS sequence"/>
</dbReference>
<evidence type="ECO:0000256" key="7">
    <source>
        <dbReference type="PIRSR" id="PIRSR000241-2"/>
    </source>
</evidence>
<dbReference type="PIRSF" id="PIRSF000241">
    <property type="entry name" value="Urate_oxidase"/>
    <property type="match status" value="1"/>
</dbReference>
<comment type="pathway">
    <text evidence="1 5">Purine metabolism; urate degradation; (S)-allantoin from urate: step 1/3.</text>
</comment>
<dbReference type="EMBL" id="JAENIJ010000001">
    <property type="protein sequence ID" value="MBK1880887.1"/>
    <property type="molecule type" value="Genomic_DNA"/>
</dbReference>
<dbReference type="GO" id="GO:0019628">
    <property type="term" value="P:urate catabolic process"/>
    <property type="evidence" value="ECO:0007669"/>
    <property type="project" value="TreeGrafter"/>
</dbReference>
<dbReference type="PANTHER" id="PTHR42874">
    <property type="entry name" value="URICASE"/>
    <property type="match status" value="1"/>
</dbReference>
<organism evidence="9 10">
    <name type="scientific">Luteolibacter pohnpeiensis</name>
    <dbReference type="NCBI Taxonomy" id="454153"/>
    <lineage>
        <taxon>Bacteria</taxon>
        <taxon>Pseudomonadati</taxon>
        <taxon>Verrucomicrobiota</taxon>
        <taxon>Verrucomicrobiia</taxon>
        <taxon>Verrucomicrobiales</taxon>
        <taxon>Verrucomicrobiaceae</taxon>
        <taxon>Luteolibacter</taxon>
    </lineage>
</organism>
<evidence type="ECO:0000313" key="10">
    <source>
        <dbReference type="Proteomes" id="UP000603141"/>
    </source>
</evidence>
<feature type="binding site" evidence="7">
    <location>
        <position position="57"/>
    </location>
    <ligand>
        <name>O2</name>
        <dbReference type="ChEBI" id="CHEBI:15379"/>
    </ligand>
</feature>
<feature type="binding site" evidence="7">
    <location>
        <position position="218"/>
    </location>
    <ligand>
        <name>5-hydroxyisourate</name>
        <dbReference type="ChEBI" id="CHEBI:18072"/>
    </ligand>
</feature>
<dbReference type="SUPFAM" id="SSF55620">
    <property type="entry name" value="Tetrahydrobiopterin biosynthesis enzymes-like"/>
    <property type="match status" value="2"/>
</dbReference>
<feature type="binding site" evidence="7">
    <location>
        <position position="245"/>
    </location>
    <ligand>
        <name>urate</name>
        <dbReference type="ChEBI" id="CHEBI:17775"/>
    </ligand>
</feature>
<comment type="similarity">
    <text evidence="2 5 8">Belongs to the uricase family.</text>
</comment>
<feature type="active site" description="Charge relay system" evidence="6">
    <location>
        <position position="247"/>
    </location>
</feature>
<proteinExistence type="inferred from homology"/>
<dbReference type="PRINTS" id="PR00093">
    <property type="entry name" value="URICASE"/>
</dbReference>
<feature type="binding site" evidence="7">
    <location>
        <position position="219"/>
    </location>
    <ligand>
        <name>urate</name>
        <dbReference type="ChEBI" id="CHEBI:17775"/>
    </ligand>
</feature>
<dbReference type="NCBIfam" id="TIGR03383">
    <property type="entry name" value="urate_oxi"/>
    <property type="match status" value="1"/>
</dbReference>
<keyword evidence="10" id="KW-1185">Reference proteome</keyword>
<feature type="binding site" evidence="7">
    <location>
        <position position="176"/>
    </location>
    <ligand>
        <name>5-hydroxyisourate</name>
        <dbReference type="ChEBI" id="CHEBI:18072"/>
    </ligand>
</feature>